<dbReference type="InterPro" id="IPR013429">
    <property type="entry name" value="Regulatory_FmdB_Zinc_ribbon"/>
</dbReference>
<gene>
    <name evidence="2" type="ORF">GKC30_09840</name>
</gene>
<dbReference type="Proteomes" id="UP000461162">
    <property type="component" value="Unassembled WGS sequence"/>
</dbReference>
<comment type="caution">
    <text evidence="2">The sequence shown here is derived from an EMBL/GenBank/DDBJ whole genome shotgun (WGS) entry which is preliminary data.</text>
</comment>
<dbReference type="SMART" id="SM00834">
    <property type="entry name" value="CxxC_CXXC_SSSS"/>
    <property type="match status" value="1"/>
</dbReference>
<dbReference type="PANTHER" id="PTHR34404">
    <property type="entry name" value="REGULATORY PROTEIN, FMDB FAMILY"/>
    <property type="match status" value="1"/>
</dbReference>
<dbReference type="PANTHER" id="PTHR34404:SF2">
    <property type="entry name" value="CONSERVED SERINE RICH PROTEIN"/>
    <property type="match status" value="1"/>
</dbReference>
<name>A0A7K1KPB2_9BACT</name>
<feature type="domain" description="Putative regulatory protein FmdB zinc ribbon" evidence="1">
    <location>
        <begin position="1"/>
        <end position="41"/>
    </location>
</feature>
<dbReference type="Pfam" id="PF09723">
    <property type="entry name" value="Zn_ribbon_8"/>
    <property type="match status" value="1"/>
</dbReference>
<protein>
    <submittedName>
        <fullName evidence="2">Zinc ribbon domain-containing protein</fullName>
    </submittedName>
</protein>
<dbReference type="RefSeq" id="WP_155934563.1">
    <property type="nucleotide sequence ID" value="NZ_WODC01000006.1"/>
</dbReference>
<dbReference type="NCBIfam" id="TIGR02605">
    <property type="entry name" value="CxxC_CxxC_SSSS"/>
    <property type="match status" value="1"/>
</dbReference>
<dbReference type="EMBL" id="WODC01000006">
    <property type="protein sequence ID" value="MUM77934.1"/>
    <property type="molecule type" value="Genomic_DNA"/>
</dbReference>
<evidence type="ECO:0000259" key="1">
    <source>
        <dbReference type="SMART" id="SM00834"/>
    </source>
</evidence>
<reference evidence="2 3" key="1">
    <citation type="submission" date="2019-11" db="EMBL/GenBank/DDBJ databases">
        <title>Pseudodesulfovibrio alkaliphilus, sp. nov., an alkaliphilic sulfate-reducing bacteria from mud volcano of Taman peninsula, Russia.</title>
        <authorList>
            <person name="Frolova A."/>
            <person name="Merkel A.Y."/>
            <person name="Slobodkin A.I."/>
        </authorList>
    </citation>
    <scope>NUCLEOTIDE SEQUENCE [LARGE SCALE GENOMIC DNA]</scope>
    <source>
        <strain evidence="2 3">F-1</strain>
    </source>
</reference>
<accession>A0A7K1KPB2</accession>
<evidence type="ECO:0000313" key="3">
    <source>
        <dbReference type="Proteomes" id="UP000461162"/>
    </source>
</evidence>
<organism evidence="2 3">
    <name type="scientific">Pseudodesulfovibrio alkaliphilus</name>
    <dbReference type="NCBI Taxonomy" id="2661613"/>
    <lineage>
        <taxon>Bacteria</taxon>
        <taxon>Pseudomonadati</taxon>
        <taxon>Thermodesulfobacteriota</taxon>
        <taxon>Desulfovibrionia</taxon>
        <taxon>Desulfovibrionales</taxon>
        <taxon>Desulfovibrionaceae</taxon>
    </lineage>
</organism>
<evidence type="ECO:0000313" key="2">
    <source>
        <dbReference type="EMBL" id="MUM77934.1"/>
    </source>
</evidence>
<dbReference type="AlphaFoldDB" id="A0A7K1KPB2"/>
<sequence length="112" mass="11632">MPIYEYQCTGCDAVFEEWQSGFEERQMVCPECGRPASRLISHTSFHLKGSGWYVTDYAAKKSEGATSCTESGCKAGTDKPDCAASGCDAGCSDAVPAGKKAAADTPSAGSAS</sequence>
<proteinExistence type="predicted"/>
<keyword evidence="3" id="KW-1185">Reference proteome</keyword>